<dbReference type="Proteomes" id="UP000013827">
    <property type="component" value="Unassembled WGS sequence"/>
</dbReference>
<evidence type="ECO:0000313" key="6">
    <source>
        <dbReference type="EnsemblProtists" id="EOD14706"/>
    </source>
</evidence>
<evidence type="ECO:0000256" key="3">
    <source>
        <dbReference type="PROSITE-ProRule" id="PRU00176"/>
    </source>
</evidence>
<evidence type="ECO:0000256" key="2">
    <source>
        <dbReference type="ARBA" id="ARBA00022884"/>
    </source>
</evidence>
<keyword evidence="1" id="KW-0677">Repeat</keyword>
<dbReference type="CDD" id="cd00590">
    <property type="entry name" value="RRM_SF"/>
    <property type="match status" value="1"/>
</dbReference>
<feature type="compositionally biased region" description="Low complexity" evidence="4">
    <location>
        <begin position="45"/>
        <end position="63"/>
    </location>
</feature>
<reference evidence="7" key="1">
    <citation type="journal article" date="2013" name="Nature">
        <title>Pan genome of the phytoplankton Emiliania underpins its global distribution.</title>
        <authorList>
            <person name="Read B.A."/>
            <person name="Kegel J."/>
            <person name="Klute M.J."/>
            <person name="Kuo A."/>
            <person name="Lefebvre S.C."/>
            <person name="Maumus F."/>
            <person name="Mayer C."/>
            <person name="Miller J."/>
            <person name="Monier A."/>
            <person name="Salamov A."/>
            <person name="Young J."/>
            <person name="Aguilar M."/>
            <person name="Claverie J.M."/>
            <person name="Frickenhaus S."/>
            <person name="Gonzalez K."/>
            <person name="Herman E.K."/>
            <person name="Lin Y.C."/>
            <person name="Napier J."/>
            <person name="Ogata H."/>
            <person name="Sarno A.F."/>
            <person name="Shmutz J."/>
            <person name="Schroeder D."/>
            <person name="de Vargas C."/>
            <person name="Verret F."/>
            <person name="von Dassow P."/>
            <person name="Valentin K."/>
            <person name="Van de Peer Y."/>
            <person name="Wheeler G."/>
            <person name="Dacks J.B."/>
            <person name="Delwiche C.F."/>
            <person name="Dyhrman S.T."/>
            <person name="Glockner G."/>
            <person name="John U."/>
            <person name="Richards T."/>
            <person name="Worden A.Z."/>
            <person name="Zhang X."/>
            <person name="Grigoriev I.V."/>
            <person name="Allen A.E."/>
            <person name="Bidle K."/>
            <person name="Borodovsky M."/>
            <person name="Bowler C."/>
            <person name="Brownlee C."/>
            <person name="Cock J.M."/>
            <person name="Elias M."/>
            <person name="Gladyshev V.N."/>
            <person name="Groth M."/>
            <person name="Guda C."/>
            <person name="Hadaegh A."/>
            <person name="Iglesias-Rodriguez M.D."/>
            <person name="Jenkins J."/>
            <person name="Jones B.M."/>
            <person name="Lawson T."/>
            <person name="Leese F."/>
            <person name="Lindquist E."/>
            <person name="Lobanov A."/>
            <person name="Lomsadze A."/>
            <person name="Malik S.B."/>
            <person name="Marsh M.E."/>
            <person name="Mackinder L."/>
            <person name="Mock T."/>
            <person name="Mueller-Roeber B."/>
            <person name="Pagarete A."/>
            <person name="Parker M."/>
            <person name="Probert I."/>
            <person name="Quesneville H."/>
            <person name="Raines C."/>
            <person name="Rensing S.A."/>
            <person name="Riano-Pachon D.M."/>
            <person name="Richier S."/>
            <person name="Rokitta S."/>
            <person name="Shiraiwa Y."/>
            <person name="Soanes D.M."/>
            <person name="van der Giezen M."/>
            <person name="Wahlund T.M."/>
            <person name="Williams B."/>
            <person name="Wilson W."/>
            <person name="Wolfe G."/>
            <person name="Wurch L.L."/>
        </authorList>
    </citation>
    <scope>NUCLEOTIDE SEQUENCE</scope>
</reference>
<sequence length="298" mass="31657">MVTEPNLDKNDGTEPKARKKEKKTKKERRAEKESVYAGKKKEKAAALPASARRAAQSAVVTAAEVRKRPREETLSAKAPKLPEPPEHSPAADASEAAAADQPKPSLEEAEAAAGRTMHKDSREAAEAAITQGRRVYVSNLPFSTSDEWVRTSFSAVESIHWIAAKGSGFRGSGFLTFASAEAATEAVSWSGSEVGGRPITVELALGTAPLEQSCVFVRNLPAEQWSLEAVRRIFEACGPPAAIRLPKKGKAAIRFKTAAAAAAAATRDGEEIGGPKGALNPVVLFSFQPVRAALNSKF</sequence>
<evidence type="ECO:0000313" key="7">
    <source>
        <dbReference type="Proteomes" id="UP000013827"/>
    </source>
</evidence>
<name>A0A0D3ITX1_EMIH1</name>
<accession>A0A0D3ITX1</accession>
<dbReference type="PROSITE" id="PS50102">
    <property type="entry name" value="RRM"/>
    <property type="match status" value="2"/>
</dbReference>
<dbReference type="InterPro" id="IPR000504">
    <property type="entry name" value="RRM_dom"/>
</dbReference>
<dbReference type="EnsemblProtists" id="EOD14706">
    <property type="protein sequence ID" value="EOD14706"/>
    <property type="gene ID" value="EMIHUDRAFT_448176"/>
</dbReference>
<dbReference type="GeneID" id="17260911"/>
<feature type="compositionally biased region" description="Basic and acidic residues" evidence="4">
    <location>
        <begin position="64"/>
        <end position="74"/>
    </location>
</feature>
<organism evidence="6 7">
    <name type="scientific">Emiliania huxleyi (strain CCMP1516)</name>
    <dbReference type="NCBI Taxonomy" id="280463"/>
    <lineage>
        <taxon>Eukaryota</taxon>
        <taxon>Haptista</taxon>
        <taxon>Haptophyta</taxon>
        <taxon>Prymnesiophyceae</taxon>
        <taxon>Isochrysidales</taxon>
        <taxon>Noelaerhabdaceae</taxon>
        <taxon>Emiliania</taxon>
    </lineage>
</organism>
<dbReference type="RefSeq" id="XP_005767135.1">
    <property type="nucleotide sequence ID" value="XM_005767078.1"/>
</dbReference>
<feature type="domain" description="RRM" evidence="5">
    <location>
        <begin position="213"/>
        <end position="297"/>
    </location>
</feature>
<feature type="domain" description="RRM" evidence="5">
    <location>
        <begin position="133"/>
        <end position="206"/>
    </location>
</feature>
<evidence type="ECO:0000259" key="5">
    <source>
        <dbReference type="PROSITE" id="PS50102"/>
    </source>
</evidence>
<dbReference type="PANTHER" id="PTHR23236">
    <property type="entry name" value="EUKARYOTIC TRANSLATION INITIATION FACTOR 4B/4H"/>
    <property type="match status" value="1"/>
</dbReference>
<dbReference type="AlphaFoldDB" id="A0A0D3ITX1"/>
<feature type="compositionally biased region" description="Basic and acidic residues" evidence="4">
    <location>
        <begin position="1"/>
        <end position="16"/>
    </location>
</feature>
<dbReference type="SUPFAM" id="SSF54928">
    <property type="entry name" value="RNA-binding domain, RBD"/>
    <property type="match status" value="1"/>
</dbReference>
<dbReference type="Pfam" id="PF00076">
    <property type="entry name" value="RRM_1"/>
    <property type="match status" value="2"/>
</dbReference>
<proteinExistence type="predicted"/>
<dbReference type="InterPro" id="IPR012677">
    <property type="entry name" value="Nucleotide-bd_a/b_plait_sf"/>
</dbReference>
<evidence type="ECO:0000256" key="1">
    <source>
        <dbReference type="ARBA" id="ARBA00022737"/>
    </source>
</evidence>
<dbReference type="Gene3D" id="3.30.70.330">
    <property type="match status" value="2"/>
</dbReference>
<keyword evidence="2 3" id="KW-0694">RNA-binding</keyword>
<feature type="compositionally biased region" description="Low complexity" evidence="4">
    <location>
        <begin position="88"/>
        <end position="100"/>
    </location>
</feature>
<dbReference type="KEGG" id="ehx:EMIHUDRAFT_448176"/>
<dbReference type="GO" id="GO:0003723">
    <property type="term" value="F:RNA binding"/>
    <property type="evidence" value="ECO:0007669"/>
    <property type="project" value="UniProtKB-UniRule"/>
</dbReference>
<dbReference type="InterPro" id="IPR035979">
    <property type="entry name" value="RBD_domain_sf"/>
</dbReference>
<dbReference type="HOGENOM" id="CLU_071180_0_0_1"/>
<protein>
    <recommendedName>
        <fullName evidence="5">RRM domain-containing protein</fullName>
    </recommendedName>
</protein>
<dbReference type="PaxDb" id="2903-EOD14706"/>
<keyword evidence="7" id="KW-1185">Reference proteome</keyword>
<dbReference type="PANTHER" id="PTHR23236:SF119">
    <property type="entry name" value="NUCLEAR RNA-BINDING PROTEIN SART-3"/>
    <property type="match status" value="1"/>
</dbReference>
<evidence type="ECO:0000256" key="4">
    <source>
        <dbReference type="SAM" id="MobiDB-lite"/>
    </source>
</evidence>
<dbReference type="STRING" id="2903.R1DVA8"/>
<reference evidence="6" key="2">
    <citation type="submission" date="2024-10" db="UniProtKB">
        <authorList>
            <consortium name="EnsemblProtists"/>
        </authorList>
    </citation>
    <scope>IDENTIFICATION</scope>
</reference>
<feature type="region of interest" description="Disordered" evidence="4">
    <location>
        <begin position="1"/>
        <end position="126"/>
    </location>
</feature>
<dbReference type="SMART" id="SM00360">
    <property type="entry name" value="RRM"/>
    <property type="match status" value="2"/>
</dbReference>
<feature type="compositionally biased region" description="Basic residues" evidence="4">
    <location>
        <begin position="17"/>
        <end position="27"/>
    </location>
</feature>